<protein>
    <submittedName>
        <fullName evidence="3">Uncharacterized protein</fullName>
    </submittedName>
</protein>
<dbReference type="EnsemblMetazoa" id="CLYHEMT000477.1">
    <property type="protein sequence ID" value="CLYHEMP000477.1"/>
    <property type="gene ID" value="CLYHEMG000477"/>
</dbReference>
<dbReference type="OrthoDB" id="2142729at2759"/>
<feature type="region of interest" description="Disordered" evidence="2">
    <location>
        <begin position="282"/>
        <end position="305"/>
    </location>
</feature>
<proteinExistence type="predicted"/>
<dbReference type="GeneID" id="136807780"/>
<organism evidence="3 4">
    <name type="scientific">Clytia hemisphaerica</name>
    <dbReference type="NCBI Taxonomy" id="252671"/>
    <lineage>
        <taxon>Eukaryota</taxon>
        <taxon>Metazoa</taxon>
        <taxon>Cnidaria</taxon>
        <taxon>Hydrozoa</taxon>
        <taxon>Hydroidolina</taxon>
        <taxon>Leptothecata</taxon>
        <taxon>Obeliida</taxon>
        <taxon>Clytiidae</taxon>
        <taxon>Clytia</taxon>
    </lineage>
</organism>
<name>A0A7M5UPH3_9CNID</name>
<accession>A0A7M5UPH3</accession>
<keyword evidence="1" id="KW-0175">Coiled coil</keyword>
<dbReference type="RefSeq" id="XP_066920508.1">
    <property type="nucleotide sequence ID" value="XM_067064407.1"/>
</dbReference>
<keyword evidence="4" id="KW-1185">Reference proteome</keyword>
<sequence length="798" mass="93289">MSVESAQVIKANSLANDYLIKLKEIEHDVNSNTTSDILLKKTKLAFQTFEKYIPCFGVCKGVLQMVKNDLYDGIYSKQKTANGESIEDVPYFILNQFVKDARKTEHDEFVQNLHERDQSIECMGKELSKNLKEIENLRFDINRFQVKMEEQNKTMKNLTEENARLMRMLKESSNQLKSEEEKNKELSRNYNAELKDVHEKMINFEKYKNEYDHLDVDFQNFHISPSTRKISHVPKNVKVAERKDQLNSIHTLEKHLNELQNRFITEYDQHLASRRRNFLHSEKRKSIIPQNDAHEKDDQEDEEEVKGMKVTTKNFLESVKNIQREIGLLKEQEQVITKEVSIIEEDEGKGKERTANKYNKRKPSFKKKESEMTGDLMKLMEKGNTENPFVPNQQVLNKFSFMLMQSTNNGQYYTEVPGCDFCQSCREKTFICLHKLNCPEHILNFTTPCTDLKFIRLKVPAPANKSKAKDAKRKITFSSKELYFHKKVWPWYHEHFPEDPPLTRLLQKGDLLDLIHEFFAYMLWMDNGGDEDNNTPRAFLDSLKSFIESRYHDNQVVGVVLHEILSHTEKFQKENQEIKLFGKICNGSMDAASFRYVLNYADIINNRRWRRAEEVEVLFKTLYHFATDEEVDVMKIGYISFSENKINPTLLQSYVLYMLLHEKEPRMIELSASLRSHPVRRPGYFTDIEFAEAIETLITPLYSDHLRRRLFESAMLSSNKPKSGLIKVDTAAQICAYLVMASSNFQRKISQHKDTLGDSLQVFSAKMSKDGEKELLPSTSSLGSFSIELQRRRSSCKL</sequence>
<reference evidence="3" key="1">
    <citation type="submission" date="2021-01" db="UniProtKB">
        <authorList>
            <consortium name="EnsemblMetazoa"/>
        </authorList>
    </citation>
    <scope>IDENTIFICATION</scope>
</reference>
<evidence type="ECO:0000313" key="3">
    <source>
        <dbReference type="EnsemblMetazoa" id="CLYHEMP000477.1"/>
    </source>
</evidence>
<evidence type="ECO:0000256" key="1">
    <source>
        <dbReference type="SAM" id="Coils"/>
    </source>
</evidence>
<feature type="region of interest" description="Disordered" evidence="2">
    <location>
        <begin position="345"/>
        <end position="372"/>
    </location>
</feature>
<dbReference type="Proteomes" id="UP000594262">
    <property type="component" value="Unplaced"/>
</dbReference>
<evidence type="ECO:0000256" key="2">
    <source>
        <dbReference type="SAM" id="MobiDB-lite"/>
    </source>
</evidence>
<feature type="coiled-coil region" evidence="1">
    <location>
        <begin position="134"/>
        <end position="196"/>
    </location>
</feature>
<evidence type="ECO:0000313" key="4">
    <source>
        <dbReference type="Proteomes" id="UP000594262"/>
    </source>
</evidence>
<dbReference type="AlphaFoldDB" id="A0A7M5UPH3"/>